<protein>
    <submittedName>
        <fullName evidence="1">Uncharacterized protein</fullName>
    </submittedName>
</protein>
<evidence type="ECO:0000313" key="1">
    <source>
        <dbReference type="EMBL" id="MCI97553.1"/>
    </source>
</evidence>
<dbReference type="Proteomes" id="UP000265520">
    <property type="component" value="Unassembled WGS sequence"/>
</dbReference>
<accession>A0A392WCK4</accession>
<proteinExistence type="predicted"/>
<keyword evidence="2" id="KW-1185">Reference proteome</keyword>
<dbReference type="EMBL" id="LXQA011447259">
    <property type="protein sequence ID" value="MCI97553.1"/>
    <property type="molecule type" value="Genomic_DNA"/>
</dbReference>
<name>A0A392WCK4_9FABA</name>
<organism evidence="1 2">
    <name type="scientific">Trifolium medium</name>
    <dbReference type="NCBI Taxonomy" id="97028"/>
    <lineage>
        <taxon>Eukaryota</taxon>
        <taxon>Viridiplantae</taxon>
        <taxon>Streptophyta</taxon>
        <taxon>Embryophyta</taxon>
        <taxon>Tracheophyta</taxon>
        <taxon>Spermatophyta</taxon>
        <taxon>Magnoliopsida</taxon>
        <taxon>eudicotyledons</taxon>
        <taxon>Gunneridae</taxon>
        <taxon>Pentapetalae</taxon>
        <taxon>rosids</taxon>
        <taxon>fabids</taxon>
        <taxon>Fabales</taxon>
        <taxon>Fabaceae</taxon>
        <taxon>Papilionoideae</taxon>
        <taxon>50 kb inversion clade</taxon>
        <taxon>NPAAA clade</taxon>
        <taxon>Hologalegina</taxon>
        <taxon>IRL clade</taxon>
        <taxon>Trifolieae</taxon>
        <taxon>Trifolium</taxon>
    </lineage>
</organism>
<feature type="non-terminal residue" evidence="1">
    <location>
        <position position="39"/>
    </location>
</feature>
<sequence length="39" mass="4503">MSGVLTFFISSAPYIGNRERIVEEEYAPKLESRRSLIKD</sequence>
<evidence type="ECO:0000313" key="2">
    <source>
        <dbReference type="Proteomes" id="UP000265520"/>
    </source>
</evidence>
<reference evidence="1 2" key="1">
    <citation type="journal article" date="2018" name="Front. Plant Sci.">
        <title>Red Clover (Trifolium pratense) and Zigzag Clover (T. medium) - A Picture of Genomic Similarities and Differences.</title>
        <authorList>
            <person name="Dluhosova J."/>
            <person name="Istvanek J."/>
            <person name="Nedelnik J."/>
            <person name="Repkova J."/>
        </authorList>
    </citation>
    <scope>NUCLEOTIDE SEQUENCE [LARGE SCALE GENOMIC DNA]</scope>
    <source>
        <strain evidence="2">cv. 10/8</strain>
        <tissue evidence="1">Leaf</tissue>
    </source>
</reference>
<comment type="caution">
    <text evidence="1">The sequence shown here is derived from an EMBL/GenBank/DDBJ whole genome shotgun (WGS) entry which is preliminary data.</text>
</comment>
<dbReference type="AlphaFoldDB" id="A0A392WCK4"/>